<comment type="caution">
    <text evidence="2">The sequence shown here is derived from an EMBL/GenBank/DDBJ whole genome shotgun (WGS) entry which is preliminary data.</text>
</comment>
<evidence type="ECO:0000313" key="3">
    <source>
        <dbReference type="Proteomes" id="UP000320876"/>
    </source>
</evidence>
<dbReference type="AlphaFoldDB" id="A0A542DLE6"/>
<organism evidence="2 3">
    <name type="scientific">Amycolatopsis cihanbeyliensis</name>
    <dbReference type="NCBI Taxonomy" id="1128664"/>
    <lineage>
        <taxon>Bacteria</taxon>
        <taxon>Bacillati</taxon>
        <taxon>Actinomycetota</taxon>
        <taxon>Actinomycetes</taxon>
        <taxon>Pseudonocardiales</taxon>
        <taxon>Pseudonocardiaceae</taxon>
        <taxon>Amycolatopsis</taxon>
    </lineage>
</organism>
<feature type="transmembrane region" description="Helical" evidence="1">
    <location>
        <begin position="113"/>
        <end position="133"/>
    </location>
</feature>
<dbReference type="OrthoDB" id="4281358at2"/>
<keyword evidence="1" id="KW-1133">Transmembrane helix</keyword>
<keyword evidence="1" id="KW-0812">Transmembrane</keyword>
<dbReference type="RefSeq" id="WP_141999664.1">
    <property type="nucleotide sequence ID" value="NZ_VFML01000001.1"/>
</dbReference>
<gene>
    <name evidence="2" type="ORF">FB471_3681</name>
</gene>
<protein>
    <submittedName>
        <fullName evidence="2">Uncharacterized protein</fullName>
    </submittedName>
</protein>
<proteinExistence type="predicted"/>
<reference evidence="2 3" key="1">
    <citation type="submission" date="2019-06" db="EMBL/GenBank/DDBJ databases">
        <title>Sequencing the genomes of 1000 actinobacteria strains.</title>
        <authorList>
            <person name="Klenk H.-P."/>
        </authorList>
    </citation>
    <scope>NUCLEOTIDE SEQUENCE [LARGE SCALE GENOMIC DNA]</scope>
    <source>
        <strain evidence="2 3">DSM 45679</strain>
    </source>
</reference>
<sequence>MIDLVVYGSFVALGVLTGKAVHLLATRRPMVARTPALKWGEGAVLCACAGLPIYVFSLFVGFGQSSSEACAAQSGRRAGAYVGYEESLFPRSGLCHWADGTSTDLVPVWVNPLIFSCIAGAVLCAAFAIRAAVRQKETLEHE</sequence>
<evidence type="ECO:0000313" key="2">
    <source>
        <dbReference type="EMBL" id="TQJ03907.1"/>
    </source>
</evidence>
<feature type="transmembrane region" description="Helical" evidence="1">
    <location>
        <begin position="6"/>
        <end position="25"/>
    </location>
</feature>
<name>A0A542DLE6_AMYCI</name>
<dbReference type="EMBL" id="VFML01000001">
    <property type="protein sequence ID" value="TQJ03907.1"/>
    <property type="molecule type" value="Genomic_DNA"/>
</dbReference>
<evidence type="ECO:0000256" key="1">
    <source>
        <dbReference type="SAM" id="Phobius"/>
    </source>
</evidence>
<feature type="transmembrane region" description="Helical" evidence="1">
    <location>
        <begin position="37"/>
        <end position="59"/>
    </location>
</feature>
<keyword evidence="3" id="KW-1185">Reference proteome</keyword>
<dbReference type="Proteomes" id="UP000320876">
    <property type="component" value="Unassembled WGS sequence"/>
</dbReference>
<keyword evidence="1" id="KW-0472">Membrane</keyword>
<accession>A0A542DLE6</accession>